<dbReference type="KEGG" id="ttu:TERTU_3599"/>
<dbReference type="GO" id="GO:0097347">
    <property type="term" value="C:TAM protein secretion complex"/>
    <property type="evidence" value="ECO:0007669"/>
    <property type="project" value="TreeGrafter"/>
</dbReference>
<name>C5BRL6_TERTT</name>
<evidence type="ECO:0000313" key="9">
    <source>
        <dbReference type="Proteomes" id="UP000009080"/>
    </source>
</evidence>
<protein>
    <recommendedName>
        <fullName evidence="7">Translocation and assembly module TamB C-terminal domain-containing protein</fullName>
    </recommendedName>
</protein>
<dbReference type="HOGENOM" id="CLU_002338_0_1_6"/>
<accession>C5BRL6</accession>
<proteinExistence type="predicted"/>
<keyword evidence="9" id="KW-1185">Reference proteome</keyword>
<dbReference type="InterPro" id="IPR007452">
    <property type="entry name" value="TamB_C"/>
</dbReference>
<reference evidence="8 9" key="1">
    <citation type="journal article" date="2009" name="PLoS ONE">
        <title>The complete genome of Teredinibacter turnerae T7901: an intracellular endosymbiont of marine wood-boring bivalves (shipworms).</title>
        <authorList>
            <person name="Yang J.C."/>
            <person name="Madupu R."/>
            <person name="Durkin A.S."/>
            <person name="Ekborg N.A."/>
            <person name="Pedamallu C.S."/>
            <person name="Hostetler J.B."/>
            <person name="Radune D."/>
            <person name="Toms B.S."/>
            <person name="Henrissat B."/>
            <person name="Coutinho P.M."/>
            <person name="Schwarz S."/>
            <person name="Field L."/>
            <person name="Trindade-Silva A.E."/>
            <person name="Soares C.A.G."/>
            <person name="Elshahawi S."/>
            <person name="Hanora A."/>
            <person name="Schmidt E.W."/>
            <person name="Haygood M.G."/>
            <person name="Posfai J."/>
            <person name="Benner J."/>
            <person name="Madinger C."/>
            <person name="Nove J."/>
            <person name="Anton B."/>
            <person name="Chaudhary K."/>
            <person name="Foster J."/>
            <person name="Holman A."/>
            <person name="Kumar S."/>
            <person name="Lessard P.A."/>
            <person name="Luyten Y.A."/>
            <person name="Slatko B."/>
            <person name="Wood N."/>
            <person name="Wu B."/>
            <person name="Teplitski M."/>
            <person name="Mougous J.D."/>
            <person name="Ward N."/>
            <person name="Eisen J.A."/>
            <person name="Badger J.H."/>
            <person name="Distel D.L."/>
        </authorList>
    </citation>
    <scope>NUCLEOTIDE SEQUENCE [LARGE SCALE GENOMIC DNA]</scope>
    <source>
        <strain evidence="9">ATCC 39867 / T7901</strain>
    </source>
</reference>
<keyword evidence="2 6" id="KW-0812">Transmembrane</keyword>
<dbReference type="GO" id="GO:0005886">
    <property type="term" value="C:plasma membrane"/>
    <property type="evidence" value="ECO:0007669"/>
    <property type="project" value="InterPro"/>
</dbReference>
<dbReference type="PANTHER" id="PTHR36985:SF1">
    <property type="entry name" value="TRANSLOCATION AND ASSEMBLY MODULE SUBUNIT TAMB"/>
    <property type="match status" value="1"/>
</dbReference>
<feature type="transmembrane region" description="Helical" evidence="6">
    <location>
        <begin position="12"/>
        <end position="31"/>
    </location>
</feature>
<dbReference type="eggNOG" id="COG2911">
    <property type="taxonomic scope" value="Bacteria"/>
</dbReference>
<evidence type="ECO:0000256" key="3">
    <source>
        <dbReference type="ARBA" id="ARBA00022989"/>
    </source>
</evidence>
<dbReference type="OrthoDB" id="5555605at2"/>
<keyword evidence="3 6" id="KW-1133">Transmembrane helix</keyword>
<dbReference type="Proteomes" id="UP000009080">
    <property type="component" value="Chromosome"/>
</dbReference>
<organism evidence="8 9">
    <name type="scientific">Teredinibacter turnerae (strain ATCC 39867 / T7901)</name>
    <dbReference type="NCBI Taxonomy" id="377629"/>
    <lineage>
        <taxon>Bacteria</taxon>
        <taxon>Pseudomonadati</taxon>
        <taxon>Pseudomonadota</taxon>
        <taxon>Gammaproteobacteria</taxon>
        <taxon>Cellvibrionales</taxon>
        <taxon>Cellvibrionaceae</taxon>
        <taxon>Teredinibacter</taxon>
    </lineage>
</organism>
<dbReference type="GO" id="GO:0009306">
    <property type="term" value="P:protein secretion"/>
    <property type="evidence" value="ECO:0007669"/>
    <property type="project" value="InterPro"/>
</dbReference>
<feature type="domain" description="Translocation and assembly module TamB C-terminal" evidence="7">
    <location>
        <begin position="834"/>
        <end position="1175"/>
    </location>
</feature>
<evidence type="ECO:0000256" key="2">
    <source>
        <dbReference type="ARBA" id="ARBA00022692"/>
    </source>
</evidence>
<feature type="compositionally biased region" description="Basic and acidic residues" evidence="5">
    <location>
        <begin position="1182"/>
        <end position="1197"/>
    </location>
</feature>
<evidence type="ECO:0000256" key="6">
    <source>
        <dbReference type="SAM" id="Phobius"/>
    </source>
</evidence>
<sequence>MKPWIKHALRGIALVILVVITAIASGIFWLLDTTSGFRWAVDVSEPYLPVTIQYADANGSLWQGVTFSRLTVTAKTNTLGFQEITATGLNLQWQPRKLLETQVSISRFHLNKLSIALVESPPPPTSDEPPALPKIHLPVNIVLNDLRVGDFQLSRAQQTLAQVNDISLRARAAGSKINIETFAAGFQGETYRLNGKLDFAPRWQIALNLPSHHVATQGSCVTEQPLECDLLLSWEDFSHPQIPQVESPNGDFKIHLTTQIVQAEGQTDIVTSAGDFHLVVDSFTDLTNSSSELKELQVTPASGGELQGSAQVNWRDGVRAQAQLQLNELNLQAWLGDKIDVAKITARLDADVGYKEELKDGKITLQIANLDLGKKPLKGDVIAQLQGQKISLEKLRLQNDVNELKASGEYGIDNQAIKLDLDFNAGNLNTIAEALNGSGHLVGNIAGKATAPDAQFTLNAQNLRFADTEIGKANMALIAKNLQLAAPEKIQLQKLDLVAEQLATAGNGITRIEFSASGSLPKHRATLSVSGIPGDLNLETLAMTGGITAGNTSAGYTLDTAIWDIQLQQLNISTGLRFGQWKLRQTVPIQLSQARVALNDFCLEQAQAQLCLDTVELLDQRDLTVATHVNGIYFDREKTLFKQYLQRLPTTWQTEGELRGKANIEATLANFAPRTFSIESAFNLVDASIHYRNEDEPNLDLPIEKTFVRIDGNQDVVNIDAGAVIDKRQQLRVAGTVKSALEKQPAIDITIDGALDTLAYIQPFVPTIAELEGKTRIDLHYQQNTENVDALVTGKVSLSEFGFILPQTGSRLRNWNIDIDAAKTSIDLRGKGAVGNGDMTLQGDIKPTDSGRFPFAARIKIDGEQLQLVDQPDRRFTASPHLQLEGEDLRWHLGGSVKISDSFMELKELPKSASSVSEDAVIYGEEPIEKPSPLVFTSDLKIIAGDNIRFEGFGLKTQIRGDLNFNLDASGRQQLQGSLMLPSGQYKSYGQDLKIEHGQIVFTGSMDNPNLDVRAARTIERPQATGLNTQIKAGIWLYGTAKHPKTQLYSTPSMSESDVLSYMLTGKPMSDVGKGEDGQAEAAALSMALAQALPTLQRIGGELGLTDITIDSDSSTGSSSVGAGKQVSDKLYVKYQYGLVGAVGRFILEYSLTQQLKIEAASGKVDSVDLTYTWDSKLPSATDDKKKADKSDERDKD</sequence>
<evidence type="ECO:0000256" key="1">
    <source>
        <dbReference type="ARBA" id="ARBA00004167"/>
    </source>
</evidence>
<dbReference type="AlphaFoldDB" id="C5BRL6"/>
<dbReference type="PANTHER" id="PTHR36985">
    <property type="entry name" value="TRANSLOCATION AND ASSEMBLY MODULE SUBUNIT TAMB"/>
    <property type="match status" value="1"/>
</dbReference>
<evidence type="ECO:0000256" key="5">
    <source>
        <dbReference type="SAM" id="MobiDB-lite"/>
    </source>
</evidence>
<dbReference type="Pfam" id="PF04357">
    <property type="entry name" value="TamB"/>
    <property type="match status" value="1"/>
</dbReference>
<comment type="subcellular location">
    <subcellularLocation>
        <location evidence="1">Membrane</location>
        <topology evidence="1">Single-pass membrane protein</topology>
    </subcellularLocation>
</comment>
<evidence type="ECO:0000313" key="8">
    <source>
        <dbReference type="EMBL" id="ACR11657.1"/>
    </source>
</evidence>
<evidence type="ECO:0000256" key="4">
    <source>
        <dbReference type="ARBA" id="ARBA00023136"/>
    </source>
</evidence>
<dbReference type="EMBL" id="CP001614">
    <property type="protein sequence ID" value="ACR11657.1"/>
    <property type="molecule type" value="Genomic_DNA"/>
</dbReference>
<dbReference type="STRING" id="377629.TERTU_3599"/>
<keyword evidence="4 6" id="KW-0472">Membrane</keyword>
<evidence type="ECO:0000259" key="7">
    <source>
        <dbReference type="Pfam" id="PF04357"/>
    </source>
</evidence>
<gene>
    <name evidence="8" type="ordered locus">TERTU_3599</name>
</gene>
<dbReference type="RefSeq" id="WP_015817769.1">
    <property type="nucleotide sequence ID" value="NC_012997.1"/>
</dbReference>
<feature type="region of interest" description="Disordered" evidence="5">
    <location>
        <begin position="1177"/>
        <end position="1197"/>
    </location>
</feature>